<dbReference type="Proteomes" id="UP000759131">
    <property type="component" value="Unassembled WGS sequence"/>
</dbReference>
<keyword evidence="2" id="KW-1185">Reference proteome</keyword>
<dbReference type="EMBL" id="OC866332">
    <property type="protein sequence ID" value="CAD7632898.1"/>
    <property type="molecule type" value="Genomic_DNA"/>
</dbReference>
<name>A0A7R9Q531_9ACAR</name>
<evidence type="ECO:0000313" key="1">
    <source>
        <dbReference type="EMBL" id="CAD7632898.1"/>
    </source>
</evidence>
<proteinExistence type="predicted"/>
<gene>
    <name evidence="1" type="ORF">OSB1V03_LOCUS13298</name>
</gene>
<accession>A0A7R9Q531</accession>
<organism evidence="1">
    <name type="scientific">Medioppia subpectinata</name>
    <dbReference type="NCBI Taxonomy" id="1979941"/>
    <lineage>
        <taxon>Eukaryota</taxon>
        <taxon>Metazoa</taxon>
        <taxon>Ecdysozoa</taxon>
        <taxon>Arthropoda</taxon>
        <taxon>Chelicerata</taxon>
        <taxon>Arachnida</taxon>
        <taxon>Acari</taxon>
        <taxon>Acariformes</taxon>
        <taxon>Sarcoptiformes</taxon>
        <taxon>Oribatida</taxon>
        <taxon>Brachypylina</taxon>
        <taxon>Oppioidea</taxon>
        <taxon>Oppiidae</taxon>
        <taxon>Medioppia</taxon>
    </lineage>
</organism>
<dbReference type="AlphaFoldDB" id="A0A7R9Q531"/>
<reference evidence="1" key="1">
    <citation type="submission" date="2020-11" db="EMBL/GenBank/DDBJ databases">
        <authorList>
            <person name="Tran Van P."/>
        </authorList>
    </citation>
    <scope>NUCLEOTIDE SEQUENCE</scope>
</reference>
<protein>
    <submittedName>
        <fullName evidence="1">Uncharacterized protein</fullName>
    </submittedName>
</protein>
<dbReference type="EMBL" id="CAJPIZ010011757">
    <property type="protein sequence ID" value="CAG2113328.1"/>
    <property type="molecule type" value="Genomic_DNA"/>
</dbReference>
<evidence type="ECO:0000313" key="2">
    <source>
        <dbReference type="Proteomes" id="UP000759131"/>
    </source>
</evidence>
<sequence>MRRLLRTNLNSGLKSNCYQILKSLLLLSSITRLFMDAIPKR</sequence>
<feature type="non-terminal residue" evidence="1">
    <location>
        <position position="41"/>
    </location>
</feature>